<evidence type="ECO:0000256" key="8">
    <source>
        <dbReference type="ARBA" id="ARBA00023186"/>
    </source>
</evidence>
<feature type="compositionally biased region" description="Low complexity" evidence="11">
    <location>
        <begin position="598"/>
        <end position="611"/>
    </location>
</feature>
<name>A0AA85JP30_TRIRE</name>
<feature type="region of interest" description="Disordered" evidence="11">
    <location>
        <begin position="101"/>
        <end position="193"/>
    </location>
</feature>
<keyword evidence="6" id="KW-0053">Apoptosis</keyword>
<feature type="compositionally biased region" description="Polar residues" evidence="11">
    <location>
        <begin position="393"/>
        <end position="404"/>
    </location>
</feature>
<protein>
    <recommendedName>
        <fullName evidence="12">Daxx histone-binding domain-containing protein</fullName>
    </recommendedName>
</protein>
<feature type="compositionally biased region" description="Acidic residues" evidence="11">
    <location>
        <begin position="467"/>
        <end position="476"/>
    </location>
</feature>
<feature type="region of interest" description="Disordered" evidence="11">
    <location>
        <begin position="393"/>
        <end position="413"/>
    </location>
</feature>
<feature type="compositionally biased region" description="Basic and acidic residues" evidence="11">
    <location>
        <begin position="477"/>
        <end position="487"/>
    </location>
</feature>
<feature type="region of interest" description="Disordered" evidence="11">
    <location>
        <begin position="443"/>
        <end position="612"/>
    </location>
</feature>
<dbReference type="InterPro" id="IPR046378">
    <property type="entry name" value="DAXX_histone-bd"/>
</dbReference>
<keyword evidence="4" id="KW-0158">Chromosome</keyword>
<evidence type="ECO:0000256" key="5">
    <source>
        <dbReference type="ARBA" id="ARBA00022490"/>
    </source>
</evidence>
<keyword evidence="7 10" id="KW-0175">Coiled coil</keyword>
<feature type="compositionally biased region" description="Low complexity" evidence="11">
    <location>
        <begin position="564"/>
        <end position="577"/>
    </location>
</feature>
<dbReference type="Proteomes" id="UP000050795">
    <property type="component" value="Unassembled WGS sequence"/>
</dbReference>
<keyword evidence="9" id="KW-0539">Nucleus</keyword>
<evidence type="ECO:0000256" key="9">
    <source>
        <dbReference type="ARBA" id="ARBA00023242"/>
    </source>
</evidence>
<dbReference type="GO" id="GO:0042393">
    <property type="term" value="F:histone binding"/>
    <property type="evidence" value="ECO:0007669"/>
    <property type="project" value="InterPro"/>
</dbReference>
<dbReference type="GO" id="GO:0006915">
    <property type="term" value="P:apoptotic process"/>
    <property type="evidence" value="ECO:0007669"/>
    <property type="project" value="UniProtKB-KW"/>
</dbReference>
<feature type="compositionally biased region" description="Polar residues" evidence="11">
    <location>
        <begin position="110"/>
        <end position="128"/>
    </location>
</feature>
<dbReference type="WBParaSite" id="TREG1_31640.1">
    <property type="protein sequence ID" value="TREG1_31640.1"/>
    <property type="gene ID" value="TREG1_31640"/>
</dbReference>
<sequence>MGSNWDDFEKTLRKYLSNSDEQIAEILKRKFFQTSCEFQRSETCKTLLDKCITGIVSNPDRLYVLLNDLKTTLRLHVQKVDKKHHLGGITTKRRLDIKTLSHETSHTKSQDSLNNGVDQTSSKPSSLASDDDDDDDVIIVDSPDTQGSGVVQSASNVDDSQQNPATSSAAAEEEEKLKSTDESDTHSTDIQSERRQKLIARLEVLLVRLSQAIRELEEKELDLDELDSSDSPYLKLDTLKRQYLKAWRRLCEIRNVARISGRILRQRFTYNGCQYSKVNEMIEDLVNKKKLFPDCTDIYRIVATVNKKENLNLTGSTVKSMAREIFLDVGHLLKQRRQDDLRHDFGCHLTDDLCEDDDPTYSDRDLRRRLNENKRLGDNNLNKVFKHFIDLQHTSQSAQPTTSQDSDDKPETMNTVDQQINTTDPISVASTSQQETCPLEKTTNDAKDHIAENSSDTSDEVLTLSSDSEEEEEEDKDDNKDDGDVKKSHNSSGLVNPPSSSSSSCTTSSVPVCDTNISSTNNESQLSPPTLDHPIDSIDRRNSIVDSSTVDSPTTINLVDDDTSCSSSPTSSYSISEPPKKLPKSQGSFPVHTSPFMSNNNSNSNNSSNNNRFTFSTPIAQETRQSSQILTVATRFGPHGFETMRHMASAHIVHRYPVTATLLTSRTSSSQHFTNGRAYNYQTSVVVTRDNFHSPPRFTHATPFSSNYRHPTVVKSSSLSNSVSRTQQIASVNLPTSSTPTPIPNPTPAIYENETIEID</sequence>
<dbReference type="InterPro" id="IPR046426">
    <property type="entry name" value="DAXX_histone-bd_sf"/>
</dbReference>
<dbReference type="GO" id="GO:0005694">
    <property type="term" value="C:chromosome"/>
    <property type="evidence" value="ECO:0007669"/>
    <property type="project" value="UniProtKB-SubCell"/>
</dbReference>
<keyword evidence="8" id="KW-0143">Chaperone</keyword>
<dbReference type="CDD" id="cd13150">
    <property type="entry name" value="DAXX_histone_binding"/>
    <property type="match status" value="1"/>
</dbReference>
<dbReference type="Gene3D" id="1.20.58.2170">
    <property type="match status" value="1"/>
</dbReference>
<evidence type="ECO:0000256" key="1">
    <source>
        <dbReference type="ARBA" id="ARBA00004123"/>
    </source>
</evidence>
<dbReference type="InterPro" id="IPR038298">
    <property type="entry name" value="Daxx_N_sf"/>
</dbReference>
<dbReference type="Pfam" id="PF20920">
    <property type="entry name" value="DAXX_hist_bd"/>
    <property type="match status" value="1"/>
</dbReference>
<comment type="subcellular location">
    <subcellularLocation>
        <location evidence="2">Chromosome</location>
    </subcellularLocation>
    <subcellularLocation>
        <location evidence="3">Cytoplasm</location>
    </subcellularLocation>
    <subcellularLocation>
        <location evidence="1">Nucleus</location>
    </subcellularLocation>
</comment>
<evidence type="ECO:0000256" key="10">
    <source>
        <dbReference type="SAM" id="Coils"/>
    </source>
</evidence>
<dbReference type="AlphaFoldDB" id="A0AA85JP30"/>
<feature type="compositionally biased region" description="Polar residues" evidence="11">
    <location>
        <begin position="515"/>
        <end position="528"/>
    </location>
</feature>
<evidence type="ECO:0000313" key="13">
    <source>
        <dbReference type="Proteomes" id="UP000050795"/>
    </source>
</evidence>
<dbReference type="GO" id="GO:0003714">
    <property type="term" value="F:transcription corepressor activity"/>
    <property type="evidence" value="ECO:0007669"/>
    <property type="project" value="TreeGrafter"/>
</dbReference>
<organism evidence="13 14">
    <name type="scientific">Trichobilharzia regenti</name>
    <name type="common">Nasal bird schistosome</name>
    <dbReference type="NCBI Taxonomy" id="157069"/>
    <lineage>
        <taxon>Eukaryota</taxon>
        <taxon>Metazoa</taxon>
        <taxon>Spiralia</taxon>
        <taxon>Lophotrochozoa</taxon>
        <taxon>Platyhelminthes</taxon>
        <taxon>Trematoda</taxon>
        <taxon>Digenea</taxon>
        <taxon>Strigeidida</taxon>
        <taxon>Schistosomatoidea</taxon>
        <taxon>Schistosomatidae</taxon>
        <taxon>Trichobilharzia</taxon>
    </lineage>
</organism>
<evidence type="ECO:0000256" key="2">
    <source>
        <dbReference type="ARBA" id="ARBA00004286"/>
    </source>
</evidence>
<feature type="coiled-coil region" evidence="10">
    <location>
        <begin position="199"/>
        <end position="229"/>
    </location>
</feature>
<evidence type="ECO:0000256" key="6">
    <source>
        <dbReference type="ARBA" id="ARBA00022703"/>
    </source>
</evidence>
<feature type="compositionally biased region" description="Basic and acidic residues" evidence="11">
    <location>
        <begin position="533"/>
        <end position="543"/>
    </location>
</feature>
<feature type="domain" description="Daxx histone-binding" evidence="12">
    <location>
        <begin position="305"/>
        <end position="389"/>
    </location>
</feature>
<evidence type="ECO:0000256" key="3">
    <source>
        <dbReference type="ARBA" id="ARBA00004496"/>
    </source>
</evidence>
<dbReference type="Gene3D" id="1.10.8.810">
    <property type="entry name" value="Daxx helical bundle domain"/>
    <property type="match status" value="1"/>
</dbReference>
<feature type="compositionally biased region" description="Low complexity" evidence="11">
    <location>
        <begin position="498"/>
        <end position="513"/>
    </location>
</feature>
<reference evidence="13" key="1">
    <citation type="submission" date="2022-06" db="EMBL/GenBank/DDBJ databases">
        <authorList>
            <person name="Berger JAMES D."/>
            <person name="Berger JAMES D."/>
        </authorList>
    </citation>
    <scope>NUCLEOTIDE SEQUENCE [LARGE SCALE GENOMIC DNA]</scope>
</reference>
<dbReference type="GO" id="GO:0005737">
    <property type="term" value="C:cytoplasm"/>
    <property type="evidence" value="ECO:0007669"/>
    <property type="project" value="UniProtKB-SubCell"/>
</dbReference>
<evidence type="ECO:0000313" key="14">
    <source>
        <dbReference type="WBParaSite" id="TREG1_31640.1"/>
    </source>
</evidence>
<dbReference type="GO" id="GO:0016605">
    <property type="term" value="C:PML body"/>
    <property type="evidence" value="ECO:0007669"/>
    <property type="project" value="TreeGrafter"/>
</dbReference>
<evidence type="ECO:0000259" key="12">
    <source>
        <dbReference type="Pfam" id="PF20920"/>
    </source>
</evidence>
<feature type="compositionally biased region" description="Low complexity" evidence="11">
    <location>
        <begin position="454"/>
        <end position="466"/>
    </location>
</feature>
<feature type="compositionally biased region" description="Polar residues" evidence="11">
    <location>
        <begin position="544"/>
        <end position="557"/>
    </location>
</feature>
<feature type="compositionally biased region" description="Acidic residues" evidence="11">
    <location>
        <begin position="129"/>
        <end position="138"/>
    </location>
</feature>
<keyword evidence="13" id="KW-1185">Reference proteome</keyword>
<evidence type="ECO:0000256" key="4">
    <source>
        <dbReference type="ARBA" id="ARBA00022454"/>
    </source>
</evidence>
<keyword evidence="5" id="KW-0963">Cytoplasm</keyword>
<evidence type="ECO:0000256" key="11">
    <source>
        <dbReference type="SAM" id="MobiDB-lite"/>
    </source>
</evidence>
<dbReference type="PANTHER" id="PTHR12766:SF7">
    <property type="entry name" value="DEATH DOMAIN-ASSOCIATED PROTEIN 6"/>
    <property type="match status" value="1"/>
</dbReference>
<feature type="compositionally biased region" description="Polar residues" evidence="11">
    <location>
        <begin position="143"/>
        <end position="164"/>
    </location>
</feature>
<evidence type="ECO:0000256" key="7">
    <source>
        <dbReference type="ARBA" id="ARBA00023054"/>
    </source>
</evidence>
<feature type="region of interest" description="Disordered" evidence="11">
    <location>
        <begin position="733"/>
        <end position="759"/>
    </location>
</feature>
<proteinExistence type="predicted"/>
<reference evidence="14" key="2">
    <citation type="submission" date="2023-11" db="UniProtKB">
        <authorList>
            <consortium name="WormBaseParasite"/>
        </authorList>
    </citation>
    <scope>IDENTIFICATION</scope>
</reference>
<dbReference type="GO" id="GO:0050681">
    <property type="term" value="F:nuclear androgen receptor binding"/>
    <property type="evidence" value="ECO:0007669"/>
    <property type="project" value="TreeGrafter"/>
</dbReference>
<dbReference type="GO" id="GO:0003713">
    <property type="term" value="F:transcription coactivator activity"/>
    <property type="evidence" value="ECO:0007669"/>
    <property type="project" value="TreeGrafter"/>
</dbReference>
<dbReference type="PANTHER" id="PTHR12766">
    <property type="entry name" value="DEATH DOMAIN-ASSOCIATED PROTEIN 6 DAXX"/>
    <property type="match status" value="1"/>
</dbReference>
<accession>A0AA85JP30</accession>
<feature type="compositionally biased region" description="Basic and acidic residues" evidence="11">
    <location>
        <begin position="175"/>
        <end position="193"/>
    </location>
</feature>